<evidence type="ECO:0000313" key="2">
    <source>
        <dbReference type="Proteomes" id="UP000886722"/>
    </source>
</evidence>
<proteinExistence type="predicted"/>
<comment type="caution">
    <text evidence="1">The sequence shown here is derived from an EMBL/GenBank/DDBJ whole genome shotgun (WGS) entry which is preliminary data.</text>
</comment>
<gene>
    <name evidence="1" type="ORF">IAD06_05805</name>
</gene>
<reference evidence="1" key="2">
    <citation type="journal article" date="2021" name="PeerJ">
        <title>Extensive microbial diversity within the chicken gut microbiome revealed by metagenomics and culture.</title>
        <authorList>
            <person name="Gilroy R."/>
            <person name="Ravi A."/>
            <person name="Getino M."/>
            <person name="Pursley I."/>
            <person name="Horton D.L."/>
            <person name="Alikhan N.F."/>
            <person name="Baker D."/>
            <person name="Gharbi K."/>
            <person name="Hall N."/>
            <person name="Watson M."/>
            <person name="Adriaenssens E.M."/>
            <person name="Foster-Nyarko E."/>
            <person name="Jarju S."/>
            <person name="Secka A."/>
            <person name="Antonio M."/>
            <person name="Oren A."/>
            <person name="Chaudhuri R.R."/>
            <person name="La Ragione R."/>
            <person name="Hildebrand F."/>
            <person name="Pallen M.J."/>
        </authorList>
    </citation>
    <scope>NUCLEOTIDE SEQUENCE</scope>
    <source>
        <strain evidence="1">21143</strain>
    </source>
</reference>
<organism evidence="1 2">
    <name type="scientific">Candidatus Caccoplasma intestinavium</name>
    <dbReference type="NCBI Taxonomy" id="2840716"/>
    <lineage>
        <taxon>Bacteria</taxon>
        <taxon>Pseudomonadati</taxon>
        <taxon>Bacteroidota</taxon>
        <taxon>Bacteroidia</taxon>
        <taxon>Bacteroidales</taxon>
        <taxon>Bacteroidaceae</taxon>
        <taxon>Bacteroidaceae incertae sedis</taxon>
        <taxon>Candidatus Caccoplasma</taxon>
    </lineage>
</organism>
<evidence type="ECO:0000313" key="1">
    <source>
        <dbReference type="EMBL" id="HIT39535.1"/>
    </source>
</evidence>
<dbReference type="AlphaFoldDB" id="A0A9D1KDA7"/>
<reference evidence="1" key="1">
    <citation type="submission" date="2020-10" db="EMBL/GenBank/DDBJ databases">
        <authorList>
            <person name="Gilroy R."/>
        </authorList>
    </citation>
    <scope>NUCLEOTIDE SEQUENCE</scope>
    <source>
        <strain evidence="1">21143</strain>
    </source>
</reference>
<sequence>MDKYSQIAALLREITGTGKPCFAFWLMEVVSVEGDTCSARMGDLVIPGIRLSPVKKGTEKGLLITPAGGSSVLVADLSAGTMRELAVIGFTEIAAIELHVGESSARFTGKAIEINGGSNNGLANVKELTGRLNLIERDINALKSVFKAWTPVLQDGGGALKTALDTSWSSTLTETREADIEDTKVTH</sequence>
<accession>A0A9D1KDA7</accession>
<name>A0A9D1KDA7_9BACT</name>
<dbReference type="EMBL" id="DVKT01000045">
    <property type="protein sequence ID" value="HIT39535.1"/>
    <property type="molecule type" value="Genomic_DNA"/>
</dbReference>
<dbReference type="Proteomes" id="UP000886722">
    <property type="component" value="Unassembled WGS sequence"/>
</dbReference>
<protein>
    <submittedName>
        <fullName evidence="1">Uncharacterized protein</fullName>
    </submittedName>
</protein>